<dbReference type="EMBL" id="LAZP02001465">
    <property type="protein sequence ID" value="PFH54958.1"/>
    <property type="molecule type" value="Genomic_DNA"/>
</dbReference>
<gene>
    <name evidence="1" type="ORF">XA68_11365</name>
</gene>
<reference evidence="1 2" key="1">
    <citation type="journal article" date="2015" name="BMC Genomics">
        <title>Gene expression during zombie ant biting behavior reflects the complexity underlying fungal parasitic behavioral manipulation.</title>
        <authorList>
            <person name="de Bekker C."/>
            <person name="Ohm R.A."/>
            <person name="Loreto R.G."/>
            <person name="Sebastian A."/>
            <person name="Albert I."/>
            <person name="Merrow M."/>
            <person name="Brachmann A."/>
            <person name="Hughes D.P."/>
        </authorList>
    </citation>
    <scope>NUCLEOTIDE SEQUENCE [LARGE SCALE GENOMIC DNA]</scope>
    <source>
        <strain evidence="1 2">SC16a</strain>
    </source>
</reference>
<comment type="caution">
    <text evidence="1">The sequence shown here is derived from an EMBL/GenBank/DDBJ whole genome shotgun (WGS) entry which is preliminary data.</text>
</comment>
<evidence type="ECO:0000313" key="2">
    <source>
        <dbReference type="Proteomes" id="UP000037136"/>
    </source>
</evidence>
<dbReference type="AlphaFoldDB" id="A0A2A9NXZ7"/>
<keyword evidence="2" id="KW-1185">Reference proteome</keyword>
<evidence type="ECO:0000313" key="1">
    <source>
        <dbReference type="EMBL" id="PFH54958.1"/>
    </source>
</evidence>
<reference evidence="1 2" key="2">
    <citation type="journal article" date="2017" name="Sci. Rep.">
        <title>Ant-infecting Ophiocordyceps genomes reveal a high diversity of potential behavioral manipulation genes and a possible major role for enterotoxins.</title>
        <authorList>
            <person name="de Bekker C."/>
            <person name="Ohm R.A."/>
            <person name="Evans H.C."/>
            <person name="Brachmann A."/>
            <person name="Hughes D.P."/>
        </authorList>
    </citation>
    <scope>NUCLEOTIDE SEQUENCE [LARGE SCALE GENOMIC DNA]</scope>
    <source>
        <strain evidence="1 2">SC16a</strain>
    </source>
</reference>
<accession>A0A2A9NXZ7</accession>
<protein>
    <submittedName>
        <fullName evidence="1">Uncharacterized protein</fullName>
    </submittedName>
</protein>
<sequence length="131" mass="14688">MAQKFRPDTTATNPLIGGGLILNKGDLPGPNGEFNEHRFAVINFGMSADVNPLLYSIFFRKIKLIKRHGMPKVLNLWKLHFLSHNKHSLPRLEVSGHAALIPISSREWWKKLAKQYGLKGDALDANGDYAV</sequence>
<organism evidence="1 2">
    <name type="scientific">Ophiocordyceps unilateralis</name>
    <name type="common">Zombie-ant fungus</name>
    <name type="synonym">Torrubia unilateralis</name>
    <dbReference type="NCBI Taxonomy" id="268505"/>
    <lineage>
        <taxon>Eukaryota</taxon>
        <taxon>Fungi</taxon>
        <taxon>Dikarya</taxon>
        <taxon>Ascomycota</taxon>
        <taxon>Pezizomycotina</taxon>
        <taxon>Sordariomycetes</taxon>
        <taxon>Hypocreomycetidae</taxon>
        <taxon>Hypocreales</taxon>
        <taxon>Ophiocordycipitaceae</taxon>
        <taxon>Ophiocordyceps</taxon>
    </lineage>
</organism>
<proteinExistence type="predicted"/>
<name>A0A2A9NXZ7_OPHUN</name>
<dbReference type="Proteomes" id="UP000037136">
    <property type="component" value="Unassembled WGS sequence"/>
</dbReference>